<organism evidence="4 5">
    <name type="scientific">Diaporthe vaccinii</name>
    <dbReference type="NCBI Taxonomy" id="105482"/>
    <lineage>
        <taxon>Eukaryota</taxon>
        <taxon>Fungi</taxon>
        <taxon>Dikarya</taxon>
        <taxon>Ascomycota</taxon>
        <taxon>Pezizomycotina</taxon>
        <taxon>Sordariomycetes</taxon>
        <taxon>Sordariomycetidae</taxon>
        <taxon>Diaporthales</taxon>
        <taxon>Diaporthaceae</taxon>
        <taxon>Diaporthe</taxon>
        <taxon>Diaporthe eres species complex</taxon>
    </lineage>
</organism>
<accession>A0ABR4EXV1</accession>
<evidence type="ECO:0000313" key="5">
    <source>
        <dbReference type="Proteomes" id="UP001600888"/>
    </source>
</evidence>
<gene>
    <name evidence="4" type="ORF">FJTKL_05779</name>
</gene>
<keyword evidence="5" id="KW-1185">Reference proteome</keyword>
<proteinExistence type="predicted"/>
<dbReference type="Proteomes" id="UP001600888">
    <property type="component" value="Unassembled WGS sequence"/>
</dbReference>
<keyword evidence="2" id="KW-0812">Transmembrane</keyword>
<evidence type="ECO:0000259" key="3">
    <source>
        <dbReference type="Pfam" id="PF17648"/>
    </source>
</evidence>
<evidence type="ECO:0000256" key="2">
    <source>
        <dbReference type="SAM" id="Phobius"/>
    </source>
</evidence>
<keyword evidence="2" id="KW-1133">Transmembrane helix</keyword>
<evidence type="ECO:0000256" key="1">
    <source>
        <dbReference type="SAM" id="MobiDB-lite"/>
    </source>
</evidence>
<dbReference type="InterPro" id="IPR040841">
    <property type="entry name" value="Luciferase_dom"/>
</dbReference>
<feature type="transmembrane region" description="Helical" evidence="2">
    <location>
        <begin position="59"/>
        <end position="77"/>
    </location>
</feature>
<evidence type="ECO:0000313" key="4">
    <source>
        <dbReference type="EMBL" id="KAL2287280.1"/>
    </source>
</evidence>
<comment type="caution">
    <text evidence="4">The sequence shown here is derived from an EMBL/GenBank/DDBJ whole genome shotgun (WGS) entry which is preliminary data.</text>
</comment>
<feature type="region of interest" description="Disordered" evidence="1">
    <location>
        <begin position="1"/>
        <end position="24"/>
    </location>
</feature>
<dbReference type="PANTHER" id="PTHR38695:SF1">
    <property type="entry name" value="AMINO ACID PERMEASE_ SLC12A DOMAIN-CONTAINING PROTEIN"/>
    <property type="match status" value="1"/>
</dbReference>
<sequence length="435" mass="47419">MSFLATAQTEQLAPSETATDVPASMDTPRLERKSLILGSATDVPSQAVNMVIRQDPFSMTLDANALLAGSVFLIMGMHFVPHYLLESFILAVPVLLLVWNDYQNFLRLGPGGTPPTLSGYARLAWFRLFVLRDPFSAPSAGAVSRPASGVLAPQNLPYRPGPRPTVAGLAPQRQLDQHGSTAAFAALKGVMSRLSAAQAARFGIATSCIEKHGFALFARHPVNVCGNGEVCHLHNSDRSMHMNLHPDDIAEVLAKGWGQRHPMAWGKGNREAAGAARAWMMPRSPLPETFVLVYAPRDDTDLRVVLKIIESAIWYTVEERVDLESLLERETERRGRKTGPKRKTKSILSSIACAGQSLTHGDSHLFLPASSQSKINSTPSSRGPDRFQTVLSCGLDLIVRTVSLHILHMLVPNTPGMVWARGHSSILSCKHNVCF</sequence>
<protein>
    <recommendedName>
        <fullName evidence="3">Luciferase domain-containing protein</fullName>
    </recommendedName>
</protein>
<dbReference type="InterPro" id="IPR048273">
    <property type="entry name" value="Luciferase"/>
</dbReference>
<keyword evidence="2" id="KW-0472">Membrane</keyword>
<dbReference type="EMBL" id="JBAWTH010000020">
    <property type="protein sequence ID" value="KAL2287280.1"/>
    <property type="molecule type" value="Genomic_DNA"/>
</dbReference>
<dbReference type="PANTHER" id="PTHR38695">
    <property type="entry name" value="AMINO ACID PERMEASE_ SLC12A DOMAIN-CONTAINING PROTEIN"/>
    <property type="match status" value="1"/>
</dbReference>
<feature type="domain" description="Luciferase" evidence="3">
    <location>
        <begin position="228"/>
        <end position="311"/>
    </location>
</feature>
<reference evidence="4 5" key="1">
    <citation type="submission" date="2024-03" db="EMBL/GenBank/DDBJ databases">
        <title>A high-quality draft genome sequence of Diaporthe vaccinii, a causative agent of upright dieback and viscid rot disease in cranberry plants.</title>
        <authorList>
            <person name="Sarrasin M."/>
            <person name="Lang B.F."/>
            <person name="Burger G."/>
        </authorList>
    </citation>
    <scope>NUCLEOTIDE SEQUENCE [LARGE SCALE GENOMIC DNA]</scope>
    <source>
        <strain evidence="4 5">IS7</strain>
    </source>
</reference>
<name>A0ABR4EXV1_9PEZI</name>
<feature type="compositionally biased region" description="Polar residues" evidence="1">
    <location>
        <begin position="1"/>
        <end position="18"/>
    </location>
</feature>
<dbReference type="Pfam" id="PF17648">
    <property type="entry name" value="Luciferase"/>
    <property type="match status" value="1"/>
</dbReference>